<dbReference type="InterPro" id="IPR013656">
    <property type="entry name" value="PAS_4"/>
</dbReference>
<feature type="chain" id="PRO_5039061276" description="Sensor-like histidine kinase SenX3" evidence="14">
    <location>
        <begin position="24"/>
        <end position="754"/>
    </location>
</feature>
<evidence type="ECO:0000256" key="11">
    <source>
        <dbReference type="ARBA" id="ARBA00039401"/>
    </source>
</evidence>
<dbReference type="PROSITE" id="PS50839">
    <property type="entry name" value="CHASE"/>
    <property type="match status" value="1"/>
</dbReference>
<dbReference type="PRINTS" id="PR00344">
    <property type="entry name" value="BCTRLSENSOR"/>
</dbReference>
<evidence type="ECO:0000259" key="16">
    <source>
        <dbReference type="PROSITE" id="PS50112"/>
    </source>
</evidence>
<dbReference type="Pfam" id="PF02518">
    <property type="entry name" value="HATPase_c"/>
    <property type="match status" value="1"/>
</dbReference>
<evidence type="ECO:0000313" key="19">
    <source>
        <dbReference type="EMBL" id="GIJ72056.1"/>
    </source>
</evidence>
<evidence type="ECO:0000256" key="9">
    <source>
        <dbReference type="ARBA" id="ARBA00023012"/>
    </source>
</evidence>
<dbReference type="PANTHER" id="PTHR42878:SF15">
    <property type="entry name" value="BACTERIOPHYTOCHROME"/>
    <property type="match status" value="1"/>
</dbReference>
<dbReference type="InterPro" id="IPR036890">
    <property type="entry name" value="HATPase_C_sf"/>
</dbReference>
<dbReference type="InterPro" id="IPR003594">
    <property type="entry name" value="HATPase_dom"/>
</dbReference>
<proteinExistence type="predicted"/>
<feature type="coiled-coil region" evidence="12">
    <location>
        <begin position="490"/>
        <end position="517"/>
    </location>
</feature>
<dbReference type="Pfam" id="PF03924">
    <property type="entry name" value="CHASE"/>
    <property type="match status" value="1"/>
</dbReference>
<evidence type="ECO:0000259" key="17">
    <source>
        <dbReference type="PROSITE" id="PS50113"/>
    </source>
</evidence>
<keyword evidence="7" id="KW-0418">Kinase</keyword>
<evidence type="ECO:0000256" key="12">
    <source>
        <dbReference type="SAM" id="Coils"/>
    </source>
</evidence>
<evidence type="ECO:0000256" key="13">
    <source>
        <dbReference type="SAM" id="MobiDB-lite"/>
    </source>
</evidence>
<evidence type="ECO:0000256" key="7">
    <source>
        <dbReference type="ARBA" id="ARBA00022777"/>
    </source>
</evidence>
<comment type="catalytic activity">
    <reaction evidence="1">
        <text>ATP + protein L-histidine = ADP + protein N-phospho-L-histidine.</text>
        <dbReference type="EC" id="2.7.13.3"/>
    </reaction>
</comment>
<dbReference type="InterPro" id="IPR003661">
    <property type="entry name" value="HisK_dim/P_dom"/>
</dbReference>
<dbReference type="SUPFAM" id="SSF47384">
    <property type="entry name" value="Homodimeric domain of signal transducing histidine kinase"/>
    <property type="match status" value="1"/>
</dbReference>
<dbReference type="NCBIfam" id="TIGR00229">
    <property type="entry name" value="sensory_box"/>
    <property type="match status" value="1"/>
</dbReference>
<keyword evidence="9" id="KW-0902">Two-component regulatory system</keyword>
<feature type="domain" description="PAC" evidence="17">
    <location>
        <begin position="425"/>
        <end position="477"/>
    </location>
</feature>
<dbReference type="SUPFAM" id="SSF55874">
    <property type="entry name" value="ATPase domain of HSP90 chaperone/DNA topoisomerase II/histidine kinase"/>
    <property type="match status" value="1"/>
</dbReference>
<dbReference type="GO" id="GO:0000155">
    <property type="term" value="F:phosphorelay sensor kinase activity"/>
    <property type="evidence" value="ECO:0007669"/>
    <property type="project" value="InterPro"/>
</dbReference>
<evidence type="ECO:0000259" key="15">
    <source>
        <dbReference type="PROSITE" id="PS50109"/>
    </source>
</evidence>
<dbReference type="CDD" id="cd00130">
    <property type="entry name" value="PAS"/>
    <property type="match status" value="1"/>
</dbReference>
<keyword evidence="14" id="KW-0732">Signal</keyword>
<dbReference type="SMART" id="SM00387">
    <property type="entry name" value="HATPase_c"/>
    <property type="match status" value="1"/>
</dbReference>
<dbReference type="GO" id="GO:0007234">
    <property type="term" value="P:osmosensory signaling via phosphorelay pathway"/>
    <property type="evidence" value="ECO:0007669"/>
    <property type="project" value="TreeGrafter"/>
</dbReference>
<dbReference type="InterPro" id="IPR035965">
    <property type="entry name" value="PAS-like_dom_sf"/>
</dbReference>
<dbReference type="FunFam" id="3.30.565.10:FF:000006">
    <property type="entry name" value="Sensor histidine kinase WalK"/>
    <property type="match status" value="1"/>
</dbReference>
<evidence type="ECO:0000256" key="3">
    <source>
        <dbReference type="ARBA" id="ARBA00012438"/>
    </source>
</evidence>
<dbReference type="GO" id="GO:0005886">
    <property type="term" value="C:plasma membrane"/>
    <property type="evidence" value="ECO:0007669"/>
    <property type="project" value="UniProtKB-SubCell"/>
</dbReference>
<dbReference type="SMART" id="SM01079">
    <property type="entry name" value="CHASE"/>
    <property type="match status" value="1"/>
</dbReference>
<dbReference type="GO" id="GO:0030295">
    <property type="term" value="F:protein kinase activator activity"/>
    <property type="evidence" value="ECO:0007669"/>
    <property type="project" value="TreeGrafter"/>
</dbReference>
<feature type="domain" description="CHASE" evidence="18">
    <location>
        <begin position="155"/>
        <end position="233"/>
    </location>
</feature>
<dbReference type="Gene3D" id="1.10.287.130">
    <property type="match status" value="1"/>
</dbReference>
<dbReference type="InterPro" id="IPR000700">
    <property type="entry name" value="PAS-assoc_C"/>
</dbReference>
<dbReference type="GO" id="GO:0000156">
    <property type="term" value="F:phosphorelay response regulator activity"/>
    <property type="evidence" value="ECO:0007669"/>
    <property type="project" value="TreeGrafter"/>
</dbReference>
<feature type="domain" description="PAS" evidence="16">
    <location>
        <begin position="346"/>
        <end position="388"/>
    </location>
</feature>
<dbReference type="SMART" id="SM00091">
    <property type="entry name" value="PAS"/>
    <property type="match status" value="1"/>
</dbReference>
<dbReference type="SUPFAM" id="SSF55785">
    <property type="entry name" value="PYP-like sensor domain (PAS domain)"/>
    <property type="match status" value="1"/>
</dbReference>
<dbReference type="EC" id="2.7.13.3" evidence="3"/>
<dbReference type="PROSITE" id="PS50113">
    <property type="entry name" value="PAC"/>
    <property type="match status" value="1"/>
</dbReference>
<dbReference type="CDD" id="cd00082">
    <property type="entry name" value="HisKA"/>
    <property type="match status" value="1"/>
</dbReference>
<feature type="domain" description="Histidine kinase" evidence="15">
    <location>
        <begin position="520"/>
        <end position="730"/>
    </location>
</feature>
<dbReference type="InterPro" id="IPR004358">
    <property type="entry name" value="Sig_transdc_His_kin-like_C"/>
</dbReference>
<dbReference type="Gene3D" id="3.30.450.20">
    <property type="entry name" value="PAS domain"/>
    <property type="match status" value="1"/>
</dbReference>
<reference evidence="19" key="1">
    <citation type="submission" date="2021-01" db="EMBL/GenBank/DDBJ databases">
        <title>Whole genome shotgun sequence of Virgisporangium ochraceum NBRC 16418.</title>
        <authorList>
            <person name="Komaki H."/>
            <person name="Tamura T."/>
        </authorList>
    </citation>
    <scope>NUCLEOTIDE SEQUENCE</scope>
    <source>
        <strain evidence="19">NBRC 16418</strain>
    </source>
</reference>
<dbReference type="PROSITE" id="PS50112">
    <property type="entry name" value="PAS"/>
    <property type="match status" value="1"/>
</dbReference>
<dbReference type="Gene3D" id="3.30.450.350">
    <property type="entry name" value="CHASE domain"/>
    <property type="match status" value="1"/>
</dbReference>
<dbReference type="EMBL" id="BOPH01000095">
    <property type="protein sequence ID" value="GIJ72056.1"/>
    <property type="molecule type" value="Genomic_DNA"/>
</dbReference>
<dbReference type="Proteomes" id="UP000635606">
    <property type="component" value="Unassembled WGS sequence"/>
</dbReference>
<feature type="signal peptide" evidence="14">
    <location>
        <begin position="1"/>
        <end position="23"/>
    </location>
</feature>
<dbReference type="InterPro" id="IPR000014">
    <property type="entry name" value="PAS"/>
</dbReference>
<keyword evidence="5" id="KW-0808">Transferase</keyword>
<sequence length="754" mass="80864">MVVREGRWSGVAAAAVVAVAGLAATGTATALAHTAEWRTARVTMGRGTAAIQAAVQAELRRYVDASGLVAAGVGALETVTPGGFDAATAPLVGLDLRGVAAVGFIVPSADDAVAATQATWRTRGLPGLTLRPQGTGEHVFAVMQRVLDQSPRTDGADLSTVPEAVDALDRARRAGATAVSDPYVLLRDRGRPIGEQQRAVIFANAVNDRTGTFQGWVIIGVRAENLMARLLQSSVATRLDISVHAGADPVPLARLTGIGTGPTELSGRAPLRVADRQWTLRVDTDRATLPGADTDLDRGIAAGGSAATLLLAVLVYVVGTTRRRLAARVSAATADARTAEREARRQAGLLRAVMDSIGDGVAVIDREGRFLLTNPAARDLVGRSGDSMDSGTWQRRYGLFQADGVTPFEVDEMPLIRALHGDEVDEVEMVVRNENRPDGLRLNVSARPLDPAAGQPGAVAVFHDVTDRRTAEEAVRRLNSELEDRVVARTAELASRAEQLRASAEQLRAANAELEAFSYSVSHDLRAPLRAVDGFARMLELDHADRLDETGRRYVARVRTGAQTMGELIDGLLAFSRLQRQELVHEEVRLDVLVAEVWDELAPDREGRRIELRVGDLPFAAGDRRLLRQVVANLLHNAVKYTRGRETAEIEVGFHQGVYFVRDNGAGFDPRFADKLFQVFQRLHRAEDYEGTGVGLALASRIIVRHGGRIWADSAPDRGATFYFTLPGKGIPHADAGAAGRGQPDRLGAGTARV</sequence>
<evidence type="ECO:0000256" key="4">
    <source>
        <dbReference type="ARBA" id="ARBA00022553"/>
    </source>
</evidence>
<keyword evidence="12" id="KW-0175">Coiled coil</keyword>
<accession>A0A8J4EET4</accession>
<dbReference type="Pfam" id="PF08448">
    <property type="entry name" value="PAS_4"/>
    <property type="match status" value="1"/>
</dbReference>
<evidence type="ECO:0000313" key="20">
    <source>
        <dbReference type="Proteomes" id="UP000635606"/>
    </source>
</evidence>
<evidence type="ECO:0000256" key="10">
    <source>
        <dbReference type="ARBA" id="ARBA00023136"/>
    </source>
</evidence>
<evidence type="ECO:0000256" key="14">
    <source>
        <dbReference type="SAM" id="SignalP"/>
    </source>
</evidence>
<keyword evidence="8" id="KW-1133">Transmembrane helix</keyword>
<keyword evidence="4" id="KW-0597">Phosphoprotein</keyword>
<evidence type="ECO:0000256" key="1">
    <source>
        <dbReference type="ARBA" id="ARBA00000085"/>
    </source>
</evidence>
<evidence type="ECO:0000259" key="18">
    <source>
        <dbReference type="PROSITE" id="PS50839"/>
    </source>
</evidence>
<protein>
    <recommendedName>
        <fullName evidence="11">Sensor-like histidine kinase SenX3</fullName>
        <ecNumber evidence="3">2.7.13.3</ecNumber>
    </recommendedName>
</protein>
<organism evidence="19 20">
    <name type="scientific">Virgisporangium ochraceum</name>
    <dbReference type="NCBI Taxonomy" id="65505"/>
    <lineage>
        <taxon>Bacteria</taxon>
        <taxon>Bacillati</taxon>
        <taxon>Actinomycetota</taxon>
        <taxon>Actinomycetes</taxon>
        <taxon>Micromonosporales</taxon>
        <taxon>Micromonosporaceae</taxon>
        <taxon>Virgisporangium</taxon>
    </lineage>
</organism>
<comment type="subcellular location">
    <subcellularLocation>
        <location evidence="2">Cell membrane</location>
    </subcellularLocation>
</comment>
<name>A0A8J4EET4_9ACTN</name>
<evidence type="ECO:0000256" key="8">
    <source>
        <dbReference type="ARBA" id="ARBA00022989"/>
    </source>
</evidence>
<dbReference type="Pfam" id="PF00512">
    <property type="entry name" value="HisKA"/>
    <property type="match status" value="1"/>
</dbReference>
<dbReference type="Gene3D" id="3.30.565.10">
    <property type="entry name" value="Histidine kinase-like ATPase, C-terminal domain"/>
    <property type="match status" value="1"/>
</dbReference>
<evidence type="ECO:0000256" key="6">
    <source>
        <dbReference type="ARBA" id="ARBA00022692"/>
    </source>
</evidence>
<dbReference type="InterPro" id="IPR050351">
    <property type="entry name" value="BphY/WalK/GraS-like"/>
</dbReference>
<keyword evidence="10" id="KW-0472">Membrane</keyword>
<keyword evidence="6" id="KW-0812">Transmembrane</keyword>
<evidence type="ECO:0000256" key="5">
    <source>
        <dbReference type="ARBA" id="ARBA00022679"/>
    </source>
</evidence>
<dbReference type="InterPro" id="IPR036097">
    <property type="entry name" value="HisK_dim/P_sf"/>
</dbReference>
<dbReference type="SMART" id="SM00388">
    <property type="entry name" value="HisKA"/>
    <property type="match status" value="1"/>
</dbReference>
<feature type="region of interest" description="Disordered" evidence="13">
    <location>
        <begin position="735"/>
        <end position="754"/>
    </location>
</feature>
<dbReference type="InterPro" id="IPR006189">
    <property type="entry name" value="CHASE_dom"/>
</dbReference>
<gene>
    <name evidence="19" type="ORF">Voc01_069730</name>
</gene>
<keyword evidence="20" id="KW-1185">Reference proteome</keyword>
<dbReference type="PANTHER" id="PTHR42878">
    <property type="entry name" value="TWO-COMPONENT HISTIDINE KINASE"/>
    <property type="match status" value="1"/>
</dbReference>
<dbReference type="InterPro" id="IPR005467">
    <property type="entry name" value="His_kinase_dom"/>
</dbReference>
<dbReference type="PROSITE" id="PS50109">
    <property type="entry name" value="HIS_KIN"/>
    <property type="match status" value="1"/>
</dbReference>
<comment type="caution">
    <text evidence="19">The sequence shown here is derived from an EMBL/GenBank/DDBJ whole genome shotgun (WGS) entry which is preliminary data.</text>
</comment>
<evidence type="ECO:0000256" key="2">
    <source>
        <dbReference type="ARBA" id="ARBA00004236"/>
    </source>
</evidence>
<dbReference type="InterPro" id="IPR042240">
    <property type="entry name" value="CHASE_sf"/>
</dbReference>
<dbReference type="AlphaFoldDB" id="A0A8J4EET4"/>